<gene>
    <name evidence="2" type="ORF">NC992_02405</name>
</gene>
<dbReference type="Pfam" id="PF02771">
    <property type="entry name" value="Acyl-CoA_dh_N"/>
    <property type="match status" value="1"/>
</dbReference>
<protein>
    <submittedName>
        <fullName evidence="2">Acyl-CoA/acyl-ACP dehydrogenase</fullName>
    </submittedName>
</protein>
<evidence type="ECO:0000313" key="2">
    <source>
        <dbReference type="EMBL" id="MEP0945713.1"/>
    </source>
</evidence>
<dbReference type="Proteomes" id="UP001482513">
    <property type="component" value="Unassembled WGS sequence"/>
</dbReference>
<dbReference type="InterPro" id="IPR009100">
    <property type="entry name" value="AcylCoA_DH/oxidase_NM_dom_sf"/>
</dbReference>
<dbReference type="InterPro" id="IPR046373">
    <property type="entry name" value="Acyl-CoA_Oxase/DH_mid-dom_sf"/>
</dbReference>
<feature type="domain" description="Acyl-CoA dehydrogenase/oxidase N-terminal" evidence="1">
    <location>
        <begin position="25"/>
        <end position="127"/>
    </location>
</feature>
<dbReference type="Gene3D" id="1.10.540.10">
    <property type="entry name" value="Acyl-CoA dehydrogenase/oxidase, N-terminal domain"/>
    <property type="match status" value="1"/>
</dbReference>
<dbReference type="EMBL" id="JAMPKX010000001">
    <property type="protein sequence ID" value="MEP0945713.1"/>
    <property type="molecule type" value="Genomic_DNA"/>
</dbReference>
<dbReference type="RefSeq" id="WP_190699845.1">
    <property type="nucleotide sequence ID" value="NZ_JAMPKX010000001.1"/>
</dbReference>
<proteinExistence type="predicted"/>
<dbReference type="InterPro" id="IPR037069">
    <property type="entry name" value="AcylCoA_DH/ox_N_sf"/>
</dbReference>
<evidence type="ECO:0000313" key="3">
    <source>
        <dbReference type="Proteomes" id="UP001482513"/>
    </source>
</evidence>
<sequence length="384" mass="41920">MLPNALLDRASKPFPPAVVPFDLAEIQSAIDQHLAPLVPTIDQEGVYPRQFMHRLGTLGGFGQTVSPDFGSRGQGFRAAVQVIEAVSQTCLCTGFITWCHIACVWYAQNADNVALKEHLLPQIANGEVLAGTGLSNPMKHFAAIEKIALVAERREGGYVIDGLLPWVSNLGPGHYFAVVAKIVGSDDYLMAIVSDRLPGLTLKSTAHFIALEGSNTFSCQLRQVFVSDEWILAAPCADYIDRIKPGFVLAQVGMGLGVIQACVDSMKRSNQRYDHVNNFLDDSVDRIEADLGRLRSQTYALADTLNAQPPYCEPGFFRRVVQARADASELSLRASQADMLHAGARSYLQGGAIERRLREAYFVAMVTPALKHLKKVLQTLPATP</sequence>
<dbReference type="PANTHER" id="PTHR43884">
    <property type="entry name" value="ACYL-COA DEHYDROGENASE"/>
    <property type="match status" value="1"/>
</dbReference>
<dbReference type="Gene3D" id="2.40.110.10">
    <property type="entry name" value="Butyryl-CoA Dehydrogenase, subunit A, domain 2"/>
    <property type="match status" value="1"/>
</dbReference>
<keyword evidence="3" id="KW-1185">Reference proteome</keyword>
<dbReference type="PANTHER" id="PTHR43884:SF12">
    <property type="entry name" value="ISOVALERYL-COA DEHYDROGENASE, MITOCHONDRIAL-RELATED"/>
    <property type="match status" value="1"/>
</dbReference>
<reference evidence="2 3" key="1">
    <citation type="submission" date="2022-04" db="EMBL/GenBank/DDBJ databases">
        <title>Positive selection, recombination, and allopatry shape intraspecific diversity of widespread and dominant cyanobacteria.</title>
        <authorList>
            <person name="Wei J."/>
            <person name="Shu W."/>
            <person name="Hu C."/>
        </authorList>
    </citation>
    <scope>NUCLEOTIDE SEQUENCE [LARGE SCALE GENOMIC DNA]</scope>
    <source>
        <strain evidence="2 3">DQ-A4</strain>
    </source>
</reference>
<evidence type="ECO:0000259" key="1">
    <source>
        <dbReference type="Pfam" id="PF02771"/>
    </source>
</evidence>
<accession>A0ABV0JZ03</accession>
<name>A0ABV0JZ03_9CYAN</name>
<comment type="caution">
    <text evidence="2">The sequence shown here is derived from an EMBL/GenBank/DDBJ whole genome shotgun (WGS) entry which is preliminary data.</text>
</comment>
<dbReference type="SUPFAM" id="SSF56645">
    <property type="entry name" value="Acyl-CoA dehydrogenase NM domain-like"/>
    <property type="match status" value="1"/>
</dbReference>
<dbReference type="InterPro" id="IPR013786">
    <property type="entry name" value="AcylCoA_DH/ox_N"/>
</dbReference>
<dbReference type="Gene3D" id="1.20.140.10">
    <property type="entry name" value="Butyryl-CoA Dehydrogenase, subunit A, domain 3"/>
    <property type="match status" value="1"/>
</dbReference>
<organism evidence="2 3">
    <name type="scientific">Leptolyngbya subtilissima DQ-A4</name>
    <dbReference type="NCBI Taxonomy" id="2933933"/>
    <lineage>
        <taxon>Bacteria</taxon>
        <taxon>Bacillati</taxon>
        <taxon>Cyanobacteriota</taxon>
        <taxon>Cyanophyceae</taxon>
        <taxon>Leptolyngbyales</taxon>
        <taxon>Leptolyngbyaceae</taxon>
        <taxon>Leptolyngbya group</taxon>
        <taxon>Leptolyngbya</taxon>
    </lineage>
</organism>